<organism evidence="1 2">
    <name type="scientific">Gymnopilus dilepis</name>
    <dbReference type="NCBI Taxonomy" id="231916"/>
    <lineage>
        <taxon>Eukaryota</taxon>
        <taxon>Fungi</taxon>
        <taxon>Dikarya</taxon>
        <taxon>Basidiomycota</taxon>
        <taxon>Agaricomycotina</taxon>
        <taxon>Agaricomycetes</taxon>
        <taxon>Agaricomycetidae</taxon>
        <taxon>Agaricales</taxon>
        <taxon>Agaricineae</taxon>
        <taxon>Hymenogastraceae</taxon>
        <taxon>Gymnopilus</taxon>
    </lineage>
</organism>
<reference evidence="1 2" key="1">
    <citation type="journal article" date="2018" name="Evol. Lett.">
        <title>Horizontal gene cluster transfer increased hallucinogenic mushroom diversity.</title>
        <authorList>
            <person name="Reynolds H.T."/>
            <person name="Vijayakumar V."/>
            <person name="Gluck-Thaler E."/>
            <person name="Korotkin H.B."/>
            <person name="Matheny P.B."/>
            <person name="Slot J.C."/>
        </authorList>
    </citation>
    <scope>NUCLEOTIDE SEQUENCE [LARGE SCALE GENOMIC DNA]</scope>
    <source>
        <strain evidence="1 2">SRW20</strain>
    </source>
</reference>
<evidence type="ECO:0000313" key="2">
    <source>
        <dbReference type="Proteomes" id="UP000284706"/>
    </source>
</evidence>
<name>A0A409WD34_9AGAR</name>
<dbReference type="Proteomes" id="UP000284706">
    <property type="component" value="Unassembled WGS sequence"/>
</dbReference>
<dbReference type="OrthoDB" id="2977329at2759"/>
<comment type="caution">
    <text evidence="1">The sequence shown here is derived from an EMBL/GenBank/DDBJ whole genome shotgun (WGS) entry which is preliminary data.</text>
</comment>
<keyword evidence="2" id="KW-1185">Reference proteome</keyword>
<accession>A0A409WD34</accession>
<dbReference type="AlphaFoldDB" id="A0A409WD34"/>
<gene>
    <name evidence="1" type="ORF">CVT26_010189</name>
</gene>
<protein>
    <recommendedName>
        <fullName evidence="3">F-box domain-containing protein</fullName>
    </recommendedName>
</protein>
<sequence>MGPTLPQETLEEIIDFLYNDRKSLLACSLASPKFVPVSRYHLFSSTTITAAKICTLLNLLDAPWCSISNIISRLVVAGSGPPIWQLNPQWVKRSCGQARVQYIPRNFGTLLQRLQSVVAVSLANISSIDVPETFWRLLSEMKNIKAMEAHRIAFDGCPLPFFGYISSLPLLESFSISWPTMTLNATALAALQERIVGEEGEKVQLVGSGAGSGFRLPVLDIRRAVQIPGTDRDLRASTVAGIAILEWLLVQKMIPSVGLLRMNLDYEPGLVEVLSRYFETAGSRVEKLFVVLPSSVSALQDMVPIDFSQLTRLRSLHIDGFFTSHGSNGDSLEDFFRGFLAQLFSSSHSSAATIQRISIALTIDMTEDYSFYGVPEYAVLQQFTWCSLPSILEKVLGPCSEALETIEVQLRVRSPGTAANHTSFVEQTLRRGVWKQFSERGCLRIVFLSGHERDEESSWM</sequence>
<dbReference type="STRING" id="231916.A0A409WD34"/>
<evidence type="ECO:0008006" key="3">
    <source>
        <dbReference type="Google" id="ProtNLM"/>
    </source>
</evidence>
<dbReference type="EMBL" id="NHYE01005168">
    <property type="protein sequence ID" value="PPQ76360.1"/>
    <property type="molecule type" value="Genomic_DNA"/>
</dbReference>
<dbReference type="InParanoid" id="A0A409WD34"/>
<proteinExistence type="predicted"/>
<evidence type="ECO:0000313" key="1">
    <source>
        <dbReference type="EMBL" id="PPQ76360.1"/>
    </source>
</evidence>